<dbReference type="PANTHER" id="PTHR46105">
    <property type="entry name" value="AGAP004733-PA"/>
    <property type="match status" value="1"/>
</dbReference>
<dbReference type="AlphaFoldDB" id="A0A7R9GGE9"/>
<dbReference type="GO" id="GO:0008270">
    <property type="term" value="F:zinc ion binding"/>
    <property type="evidence" value="ECO:0007669"/>
    <property type="project" value="UniProtKB-KW"/>
</dbReference>
<evidence type="ECO:0000256" key="3">
    <source>
        <dbReference type="ARBA" id="ARBA00022833"/>
    </source>
</evidence>
<proteinExistence type="predicted"/>
<dbReference type="SMART" id="SM00355">
    <property type="entry name" value="ZnF_C2H2"/>
    <property type="match status" value="2"/>
</dbReference>
<name>A0A7R9GGE9_9CRUS</name>
<dbReference type="Proteomes" id="UP000678499">
    <property type="component" value="Unassembled WGS sequence"/>
</dbReference>
<evidence type="ECO:0000313" key="8">
    <source>
        <dbReference type="EMBL" id="CAD7280169.1"/>
    </source>
</evidence>
<dbReference type="FunFam" id="3.30.160.60:FF:000446">
    <property type="entry name" value="Zinc finger protein"/>
    <property type="match status" value="1"/>
</dbReference>
<dbReference type="SMART" id="SM00225">
    <property type="entry name" value="BTB"/>
    <property type="match status" value="1"/>
</dbReference>
<feature type="region of interest" description="Disordered" evidence="5">
    <location>
        <begin position="216"/>
        <end position="263"/>
    </location>
</feature>
<evidence type="ECO:0000256" key="5">
    <source>
        <dbReference type="SAM" id="MobiDB-lite"/>
    </source>
</evidence>
<keyword evidence="2 4" id="KW-0863">Zinc-finger</keyword>
<dbReference type="GO" id="GO:0005634">
    <property type="term" value="C:nucleus"/>
    <property type="evidence" value="ECO:0007669"/>
    <property type="project" value="UniProtKB-ARBA"/>
</dbReference>
<dbReference type="PROSITE" id="PS00028">
    <property type="entry name" value="ZINC_FINGER_C2H2_1"/>
    <property type="match status" value="1"/>
</dbReference>
<feature type="compositionally biased region" description="Basic and acidic residues" evidence="5">
    <location>
        <begin position="409"/>
        <end position="420"/>
    </location>
</feature>
<dbReference type="GO" id="GO:0000981">
    <property type="term" value="F:DNA-binding transcription factor activity, RNA polymerase II-specific"/>
    <property type="evidence" value="ECO:0007669"/>
    <property type="project" value="TreeGrafter"/>
</dbReference>
<dbReference type="PROSITE" id="PS50157">
    <property type="entry name" value="ZINC_FINGER_C2H2_2"/>
    <property type="match status" value="2"/>
</dbReference>
<reference evidence="8" key="1">
    <citation type="submission" date="2020-11" db="EMBL/GenBank/DDBJ databases">
        <authorList>
            <person name="Tran Van P."/>
        </authorList>
    </citation>
    <scope>NUCLEOTIDE SEQUENCE</scope>
</reference>
<dbReference type="OrthoDB" id="10261408at2759"/>
<dbReference type="Gene3D" id="3.30.160.60">
    <property type="entry name" value="Classic Zinc Finger"/>
    <property type="match status" value="1"/>
</dbReference>
<feature type="compositionally biased region" description="Basic and acidic residues" evidence="5">
    <location>
        <begin position="240"/>
        <end position="257"/>
    </location>
</feature>
<dbReference type="InterPro" id="IPR036236">
    <property type="entry name" value="Znf_C2H2_sf"/>
</dbReference>
<feature type="domain" description="BTB" evidence="6">
    <location>
        <begin position="88"/>
        <end position="157"/>
    </location>
</feature>
<keyword evidence="3" id="KW-0862">Zinc</keyword>
<sequence>MGQMKCPGVNVCRGESAWQNNEREQERKKEEKEERASIDRDRMLRCSFWLCLIDYPRVVGGRVSASSETGFEWWFLNLRSYFPLIPFVDVTLSCRNRTFRAHRVVLSACSPYLRDLLDSDAVVSGGGHPIVILQDATPEAVEHVIEFMYTGNVDIPSQCLSDFIKLAECFQALMLVRVASRSSKAILPFSSTASFTAAKVAAATILREKLDRVARSAQNKDELGKENDDNEGSEKRRRGREATFDEKRSERTGEKKNGSGGTVDCASGSLAFRSCSGAAGKKEDEAFHLFPVRGIKGESEARPSSSSSPTKHLKPDHGLPSPPSSTHDEDGDQMSPKRKLSTASSDFTPHQRKQFEAQMVHRYFRSLYGAEQAKPEAEPMVTIEKVYLQNEGEEHAEDEPCDFSMGKTRKADGEFSPRAEDYDDEGGNSKPVAGRVKNDRNPPALLPYQSEPEKPFNIPADVSPESPLFRVSNSDTIWVGKTYNNWTMYFCSLCPYQSRIKSHLWRHSVKHTGQKPFVCALCLKAFSRRDNLKQHMNYKHPGYDLEPKRDARQGLKLIKGV</sequence>
<dbReference type="SUPFAM" id="SSF57667">
    <property type="entry name" value="beta-beta-alpha zinc fingers"/>
    <property type="match status" value="1"/>
</dbReference>
<evidence type="ECO:0000256" key="1">
    <source>
        <dbReference type="ARBA" id="ARBA00022723"/>
    </source>
</evidence>
<keyword evidence="1" id="KW-0479">Metal-binding</keyword>
<dbReference type="CDD" id="cd18315">
    <property type="entry name" value="BTB_POZ_BAB-like"/>
    <property type="match status" value="1"/>
</dbReference>
<dbReference type="GO" id="GO:0000978">
    <property type="term" value="F:RNA polymerase II cis-regulatory region sequence-specific DNA binding"/>
    <property type="evidence" value="ECO:0007669"/>
    <property type="project" value="TreeGrafter"/>
</dbReference>
<dbReference type="PROSITE" id="PS50097">
    <property type="entry name" value="BTB"/>
    <property type="match status" value="1"/>
</dbReference>
<evidence type="ECO:0000256" key="2">
    <source>
        <dbReference type="ARBA" id="ARBA00022771"/>
    </source>
</evidence>
<feature type="compositionally biased region" description="Basic and acidic residues" evidence="5">
    <location>
        <begin position="216"/>
        <end position="227"/>
    </location>
</feature>
<dbReference type="EMBL" id="CAJPEX010001979">
    <property type="protein sequence ID" value="CAG0920321.1"/>
    <property type="molecule type" value="Genomic_DNA"/>
</dbReference>
<evidence type="ECO:0000256" key="4">
    <source>
        <dbReference type="PROSITE-ProRule" id="PRU00042"/>
    </source>
</evidence>
<dbReference type="EMBL" id="OA884016">
    <property type="protein sequence ID" value="CAD7280169.1"/>
    <property type="molecule type" value="Genomic_DNA"/>
</dbReference>
<feature type="region of interest" description="Disordered" evidence="5">
    <location>
        <begin position="297"/>
        <end position="351"/>
    </location>
</feature>
<evidence type="ECO:0000313" key="9">
    <source>
        <dbReference type="Proteomes" id="UP000678499"/>
    </source>
</evidence>
<gene>
    <name evidence="8" type="ORF">NMOB1V02_LOCUS7832</name>
</gene>
<feature type="domain" description="C2H2-type" evidence="7">
    <location>
        <begin position="517"/>
        <end position="545"/>
    </location>
</feature>
<evidence type="ECO:0000259" key="6">
    <source>
        <dbReference type="PROSITE" id="PS50097"/>
    </source>
</evidence>
<evidence type="ECO:0000259" key="7">
    <source>
        <dbReference type="PROSITE" id="PS50157"/>
    </source>
</evidence>
<dbReference type="InterPro" id="IPR013087">
    <property type="entry name" value="Znf_C2H2_type"/>
</dbReference>
<protein>
    <submittedName>
        <fullName evidence="8">Uncharacterized protein</fullName>
    </submittedName>
</protein>
<feature type="region of interest" description="Disordered" evidence="5">
    <location>
        <begin position="394"/>
        <end position="442"/>
    </location>
</feature>
<dbReference type="Gene3D" id="3.30.710.10">
    <property type="entry name" value="Potassium Channel Kv1.1, Chain A"/>
    <property type="match status" value="1"/>
</dbReference>
<dbReference type="SUPFAM" id="SSF54695">
    <property type="entry name" value="POZ domain"/>
    <property type="match status" value="1"/>
</dbReference>
<accession>A0A7R9GGE9</accession>
<dbReference type="InterPro" id="IPR011333">
    <property type="entry name" value="SKP1/BTB/POZ_sf"/>
</dbReference>
<organism evidence="8">
    <name type="scientific">Notodromas monacha</name>
    <dbReference type="NCBI Taxonomy" id="399045"/>
    <lineage>
        <taxon>Eukaryota</taxon>
        <taxon>Metazoa</taxon>
        <taxon>Ecdysozoa</taxon>
        <taxon>Arthropoda</taxon>
        <taxon>Crustacea</taxon>
        <taxon>Oligostraca</taxon>
        <taxon>Ostracoda</taxon>
        <taxon>Podocopa</taxon>
        <taxon>Podocopida</taxon>
        <taxon>Cypridocopina</taxon>
        <taxon>Cypridoidea</taxon>
        <taxon>Cyprididae</taxon>
        <taxon>Notodromas</taxon>
    </lineage>
</organism>
<dbReference type="InterPro" id="IPR050457">
    <property type="entry name" value="ZnFinger_BTB_dom_contain"/>
</dbReference>
<keyword evidence="9" id="KW-1185">Reference proteome</keyword>
<dbReference type="PANTHER" id="PTHR46105:SF28">
    <property type="entry name" value="ZINC FINGER PROTEIN 37-LIKE"/>
    <property type="match status" value="1"/>
</dbReference>
<feature type="domain" description="C2H2-type" evidence="7">
    <location>
        <begin position="489"/>
        <end position="516"/>
    </location>
</feature>
<dbReference type="Pfam" id="PF00651">
    <property type="entry name" value="BTB"/>
    <property type="match status" value="1"/>
</dbReference>
<dbReference type="InterPro" id="IPR000210">
    <property type="entry name" value="BTB/POZ_dom"/>
</dbReference>